<evidence type="ECO:0000256" key="2">
    <source>
        <dbReference type="SAM" id="SignalP"/>
    </source>
</evidence>
<dbReference type="Gene3D" id="2.60.120.200">
    <property type="match status" value="1"/>
</dbReference>
<dbReference type="GO" id="GO:0004553">
    <property type="term" value="F:hydrolase activity, hydrolyzing O-glycosyl compounds"/>
    <property type="evidence" value="ECO:0007669"/>
    <property type="project" value="InterPro"/>
</dbReference>
<dbReference type="SUPFAM" id="SSF49899">
    <property type="entry name" value="Concanavalin A-like lectins/glucanases"/>
    <property type="match status" value="1"/>
</dbReference>
<dbReference type="CDD" id="cd08024">
    <property type="entry name" value="GH16_CCF"/>
    <property type="match status" value="1"/>
</dbReference>
<sequence>MAQFVLSLVCLALLWAQSLTDNVPTPGITEFSPKPSGDKATSKCSSYPCPAGSLIFEDTFDTFNLDVWEHEITAGGGGNWEFQYYTNNRSNSYVRDNKLFIKPTLTSDRYGDAFITSGTLNLWGAAPADVCTGNAWSGCQRSGSYNHAINPVQSARIRTVNSFAFKYGKLEVVAKMPTGDWLWPAIWLLPKRNSYGGWPASGEIDLVESKGNRNLYDWQGRNVGVNQVGCTMHWGPFWPLNGWSRTHASKTVSSWQNFGKDFHKYELVWTSSGLKFYVDGGLLLNVNPGYNGFWGMGEFGKHNPGITNPWAGSKSKVVPFDQEFYIILNVAVGGTNGFFSDSLNNTPYKKPWHNSSGTALSDFWRAKHKWYPTWNPHVNNGEDAAMQIKSIRVWAV</sequence>
<dbReference type="GeneID" id="110977749"/>
<evidence type="ECO:0000256" key="1">
    <source>
        <dbReference type="ARBA" id="ARBA00006865"/>
    </source>
</evidence>
<accession>A0A8B7Y3T6</accession>
<dbReference type="GO" id="GO:0005975">
    <property type="term" value="P:carbohydrate metabolic process"/>
    <property type="evidence" value="ECO:0007669"/>
    <property type="project" value="InterPro"/>
</dbReference>
<dbReference type="PANTHER" id="PTHR10963">
    <property type="entry name" value="GLYCOSYL HYDROLASE-RELATED"/>
    <property type="match status" value="1"/>
</dbReference>
<dbReference type="PANTHER" id="PTHR10963:SF55">
    <property type="entry name" value="GLYCOSIDE HYDROLASE FAMILY 16 PROTEIN"/>
    <property type="match status" value="1"/>
</dbReference>
<evidence type="ECO:0000313" key="5">
    <source>
        <dbReference type="RefSeq" id="XP_022087853.1"/>
    </source>
</evidence>
<dbReference type="Proteomes" id="UP000694845">
    <property type="component" value="Unplaced"/>
</dbReference>
<protein>
    <submittedName>
        <fullName evidence="5">Beta-1,3-glucan-binding protein-like</fullName>
    </submittedName>
</protein>
<dbReference type="RefSeq" id="XP_022087853.1">
    <property type="nucleotide sequence ID" value="XM_022232161.1"/>
</dbReference>
<feature type="signal peptide" evidence="2">
    <location>
        <begin position="1"/>
        <end position="20"/>
    </location>
</feature>
<name>A0A8B7Y3T6_ACAPL</name>
<dbReference type="InterPro" id="IPR000757">
    <property type="entry name" value="Beta-glucanase-like"/>
</dbReference>
<gene>
    <name evidence="5" type="primary">LOC110977749</name>
</gene>
<evidence type="ECO:0000313" key="4">
    <source>
        <dbReference type="Proteomes" id="UP000694845"/>
    </source>
</evidence>
<feature type="domain" description="GH16" evidence="3">
    <location>
        <begin position="40"/>
        <end position="396"/>
    </location>
</feature>
<dbReference type="PROSITE" id="PS51762">
    <property type="entry name" value="GH16_2"/>
    <property type="match status" value="1"/>
</dbReference>
<feature type="chain" id="PRO_5034326694" evidence="2">
    <location>
        <begin position="21"/>
        <end position="396"/>
    </location>
</feature>
<dbReference type="OMA" id="HCTNDAF"/>
<keyword evidence="2" id="KW-0732">Signal</keyword>
<comment type="similarity">
    <text evidence="1">Belongs to the glycosyl hydrolase 16 family.</text>
</comment>
<dbReference type="OrthoDB" id="4781at2759"/>
<dbReference type="FunFam" id="2.60.120.200:FF:000217">
    <property type="entry name" value="Gram-negative bacteria-binding protein"/>
    <property type="match status" value="1"/>
</dbReference>
<proteinExistence type="inferred from homology"/>
<evidence type="ECO:0000259" key="3">
    <source>
        <dbReference type="PROSITE" id="PS51762"/>
    </source>
</evidence>
<dbReference type="AlphaFoldDB" id="A0A8B7Y3T6"/>
<dbReference type="InterPro" id="IPR050546">
    <property type="entry name" value="Glycosyl_Hydrlase_16"/>
</dbReference>
<reference evidence="5" key="1">
    <citation type="submission" date="2025-08" db="UniProtKB">
        <authorList>
            <consortium name="RefSeq"/>
        </authorList>
    </citation>
    <scope>IDENTIFICATION</scope>
</reference>
<dbReference type="InterPro" id="IPR013320">
    <property type="entry name" value="ConA-like_dom_sf"/>
</dbReference>
<dbReference type="Pfam" id="PF00722">
    <property type="entry name" value="Glyco_hydro_16"/>
    <property type="match status" value="1"/>
</dbReference>
<keyword evidence="4" id="KW-1185">Reference proteome</keyword>
<dbReference type="KEGG" id="aplc:110977749"/>
<organism evidence="4 5">
    <name type="scientific">Acanthaster planci</name>
    <name type="common">Crown-of-thorns starfish</name>
    <dbReference type="NCBI Taxonomy" id="133434"/>
    <lineage>
        <taxon>Eukaryota</taxon>
        <taxon>Metazoa</taxon>
        <taxon>Echinodermata</taxon>
        <taxon>Eleutherozoa</taxon>
        <taxon>Asterozoa</taxon>
        <taxon>Asteroidea</taxon>
        <taxon>Valvatacea</taxon>
        <taxon>Valvatida</taxon>
        <taxon>Acanthasteridae</taxon>
        <taxon>Acanthaster</taxon>
    </lineage>
</organism>